<keyword evidence="2" id="KW-1133">Transmembrane helix</keyword>
<comment type="caution">
    <text evidence="4">The sequence shown here is derived from an EMBL/GenBank/DDBJ whole genome shotgun (WGS) entry which is preliminary data.</text>
</comment>
<gene>
    <name evidence="4" type="ORF">C8N40_101297</name>
</gene>
<dbReference type="SUPFAM" id="SSF53335">
    <property type="entry name" value="S-adenosyl-L-methionine-dependent methyltransferases"/>
    <property type="match status" value="1"/>
</dbReference>
<dbReference type="GO" id="GO:0032259">
    <property type="term" value="P:methylation"/>
    <property type="evidence" value="ECO:0007669"/>
    <property type="project" value="UniProtKB-KW"/>
</dbReference>
<keyword evidence="5" id="KW-1185">Reference proteome</keyword>
<dbReference type="AlphaFoldDB" id="A0A2T5YT43"/>
<dbReference type="InterPro" id="IPR041698">
    <property type="entry name" value="Methyltransf_25"/>
</dbReference>
<organism evidence="4 5">
    <name type="scientific">Pontibacter mucosus</name>
    <dbReference type="NCBI Taxonomy" id="1649266"/>
    <lineage>
        <taxon>Bacteria</taxon>
        <taxon>Pseudomonadati</taxon>
        <taxon>Bacteroidota</taxon>
        <taxon>Cytophagia</taxon>
        <taxon>Cytophagales</taxon>
        <taxon>Hymenobacteraceae</taxon>
        <taxon>Pontibacter</taxon>
    </lineage>
</organism>
<feature type="domain" description="Methyltransferase" evidence="3">
    <location>
        <begin position="56"/>
        <end position="150"/>
    </location>
</feature>
<keyword evidence="4" id="KW-0489">Methyltransferase</keyword>
<reference evidence="4 5" key="1">
    <citation type="submission" date="2018-04" db="EMBL/GenBank/DDBJ databases">
        <title>Genomic Encyclopedia of Archaeal and Bacterial Type Strains, Phase II (KMG-II): from individual species to whole genera.</title>
        <authorList>
            <person name="Goeker M."/>
        </authorList>
    </citation>
    <scope>NUCLEOTIDE SEQUENCE [LARGE SCALE GENOMIC DNA]</scope>
    <source>
        <strain evidence="4 5">DSM 100162</strain>
    </source>
</reference>
<protein>
    <submittedName>
        <fullName evidence="4">Methyltransferase family protein</fullName>
    </submittedName>
</protein>
<feature type="transmembrane region" description="Helical" evidence="2">
    <location>
        <begin position="221"/>
        <end position="240"/>
    </location>
</feature>
<dbReference type="EMBL" id="QBKI01000001">
    <property type="protein sequence ID" value="PTX22473.1"/>
    <property type="molecule type" value="Genomic_DNA"/>
</dbReference>
<evidence type="ECO:0000313" key="5">
    <source>
        <dbReference type="Proteomes" id="UP000244225"/>
    </source>
</evidence>
<evidence type="ECO:0000256" key="2">
    <source>
        <dbReference type="SAM" id="Phobius"/>
    </source>
</evidence>
<keyword evidence="2" id="KW-0472">Membrane</keyword>
<dbReference type="GO" id="GO:0008168">
    <property type="term" value="F:methyltransferase activity"/>
    <property type="evidence" value="ECO:0007669"/>
    <property type="project" value="UniProtKB-KW"/>
</dbReference>
<dbReference type="Gene3D" id="3.40.50.150">
    <property type="entry name" value="Vaccinia Virus protein VP39"/>
    <property type="match status" value="1"/>
</dbReference>
<evidence type="ECO:0000259" key="3">
    <source>
        <dbReference type="Pfam" id="PF13649"/>
    </source>
</evidence>
<evidence type="ECO:0000313" key="4">
    <source>
        <dbReference type="EMBL" id="PTX22473.1"/>
    </source>
</evidence>
<dbReference type="Pfam" id="PF13649">
    <property type="entry name" value="Methyltransf_25"/>
    <property type="match status" value="1"/>
</dbReference>
<keyword evidence="2" id="KW-0812">Transmembrane</keyword>
<dbReference type="CDD" id="cd02440">
    <property type="entry name" value="AdoMet_MTases"/>
    <property type="match status" value="1"/>
</dbReference>
<dbReference type="OrthoDB" id="1523195at2"/>
<dbReference type="PANTHER" id="PTHR43861">
    <property type="entry name" value="TRANS-ACONITATE 2-METHYLTRANSFERASE-RELATED"/>
    <property type="match status" value="1"/>
</dbReference>
<keyword evidence="1 4" id="KW-0808">Transferase</keyword>
<dbReference type="RefSeq" id="WP_108210036.1">
    <property type="nucleotide sequence ID" value="NZ_QBKI01000001.1"/>
</dbReference>
<dbReference type="Proteomes" id="UP000244225">
    <property type="component" value="Unassembled WGS sequence"/>
</dbReference>
<accession>A0A2T5YT43</accession>
<name>A0A2T5YT43_9BACT</name>
<evidence type="ECO:0000256" key="1">
    <source>
        <dbReference type="ARBA" id="ARBA00022679"/>
    </source>
</evidence>
<sequence>MQYDPIKRVLGNVFNKTPFLRRVFYNLLDLLLLRAWHVHKELSEWAENRRGGEQHILDAGSGFGQYTYKLSGMSGKWRILAVDVKEEQVSDCNRFMRAIGRHNVLFKIADLVKYREPESYDLILSVDVMEHILEDVEVFRNFHASLRPGGMLLISTPSDQGGSDVHGEDEASFIEEHVRDGYNIKEIEGKLRTAGFSKVQARYSYGKPGQVSWRLSMKYPLLMLNASKIFFIVLPFYYLVTFPVSLVLNWLDVNGKHPSGTGLIVKAWK</sequence>
<dbReference type="InterPro" id="IPR029063">
    <property type="entry name" value="SAM-dependent_MTases_sf"/>
</dbReference>
<proteinExistence type="predicted"/>